<dbReference type="PROSITE" id="PS50968">
    <property type="entry name" value="BIOTINYL_LIPOYL"/>
    <property type="match status" value="1"/>
</dbReference>
<evidence type="ECO:0000256" key="5">
    <source>
        <dbReference type="ARBA" id="ARBA00022840"/>
    </source>
</evidence>
<dbReference type="PROSITE" id="PS50979">
    <property type="entry name" value="BC"/>
    <property type="match status" value="1"/>
</dbReference>
<comment type="caution">
    <text evidence="12">The sequence shown here is derived from an EMBL/GenBank/DDBJ whole genome shotgun (WGS) entry which is preliminary data.</text>
</comment>
<evidence type="ECO:0000256" key="4">
    <source>
        <dbReference type="ARBA" id="ARBA00022741"/>
    </source>
</evidence>
<dbReference type="SMART" id="SM00878">
    <property type="entry name" value="Biotin_carb_C"/>
    <property type="match status" value="1"/>
</dbReference>
<feature type="domain" description="ATP-grasp" evidence="10">
    <location>
        <begin position="123"/>
        <end position="318"/>
    </location>
</feature>
<feature type="domain" description="Lipoyl-binding" evidence="9">
    <location>
        <begin position="581"/>
        <end position="658"/>
    </location>
</feature>
<dbReference type="PANTHER" id="PTHR18866">
    <property type="entry name" value="CARBOXYLASE:PYRUVATE/ACETYL-COA/PROPIONYL-COA CARBOXYLASE"/>
    <property type="match status" value="1"/>
</dbReference>
<evidence type="ECO:0000256" key="7">
    <source>
        <dbReference type="ARBA" id="ARBA00048501"/>
    </source>
</evidence>
<feature type="domain" description="Biotin carboxylation" evidence="11">
    <location>
        <begin position="4"/>
        <end position="447"/>
    </location>
</feature>
<proteinExistence type="predicted"/>
<dbReference type="CDD" id="cd06850">
    <property type="entry name" value="biotinyl_domain"/>
    <property type="match status" value="1"/>
</dbReference>
<reference evidence="13" key="1">
    <citation type="submission" date="2016-09" db="EMBL/GenBank/DDBJ databases">
        <authorList>
            <person name="Greninger A.L."/>
            <person name="Jerome K.R."/>
            <person name="Mcnair B."/>
            <person name="Wallis C."/>
            <person name="Fang F."/>
        </authorList>
    </citation>
    <scope>NUCLEOTIDE SEQUENCE [LARGE SCALE GENOMIC DNA]</scope>
    <source>
        <strain evidence="13">M7</strain>
    </source>
</reference>
<dbReference type="SUPFAM" id="SSF52440">
    <property type="entry name" value="PreATP-grasp domain"/>
    <property type="match status" value="1"/>
</dbReference>
<evidence type="ECO:0000256" key="2">
    <source>
        <dbReference type="ARBA" id="ARBA00013263"/>
    </source>
</evidence>
<dbReference type="InterPro" id="IPR011053">
    <property type="entry name" value="Single_hybrid_motif"/>
</dbReference>
<dbReference type="PROSITE" id="PS00866">
    <property type="entry name" value="CPSASE_1"/>
    <property type="match status" value="1"/>
</dbReference>
<sequence>MRNPVHRLLIANRGEVASRVARAARTLGVRTVAVYSDVDAGLPYLDDVDEAVRLPGQSAADTYLNIAAVLAAAHRTKCDAVHPGYGFLAESAEFAAAVAAAGLVFVGPPAECVAAMGSKVRAKDLARKASVPVLPDAVIGGQDPDLLESADRVGYPLLVKASAGGGGRGIRLVEKAADLSTAVASAQREAKASFGDETVFLERFLAGPRHIEVQIFGDTHGNVVHLGDRECSVQRRHQKLIEECPAILVDTELRSAMAVAAVRLAEEINYVGAGTCEFLVQGDEFFFLEMNTRLQVEHTVTEEVTGIDLVEMQLEIASGARLPVTQSEITFTGHAVQARVCAEDPYAGWLPSSGHVRRYWHPHDDGVRYEDGICSDVSISPHYDSMITKVIARGTSRNRAIRTLGDALGSLQLHGPATNIAVLQRILTDEEYERGAVTVNWLERRADLVAATPLPVHAVAAVVAAGVDSAETVWPLSPAWSNAPRPPVQCTLVDEHGTAYEVSYRPPAATGLPFDLFVVDDAEFTVRCLGRDGNRWRVEVDGVARVLQVSADGALASDGGARVWVNGGAGQVAMRVAPRFTVSSIDSIVGGPTSPMPGTVQSVHVSAGQHVSAGDRLVVVEAMKMEHVIHASADAVVAKVLVEAGQAVAGGHLLVELEDRS</sequence>
<dbReference type="InterPro" id="IPR005482">
    <property type="entry name" value="Biotin_COase_C"/>
</dbReference>
<dbReference type="AlphaFoldDB" id="A0A1E3RAE4"/>
<dbReference type="InterPro" id="IPR050856">
    <property type="entry name" value="Biotin_carboxylase_complex"/>
</dbReference>
<evidence type="ECO:0000256" key="6">
    <source>
        <dbReference type="ARBA" id="ARBA00023267"/>
    </source>
</evidence>
<dbReference type="InterPro" id="IPR001882">
    <property type="entry name" value="Biotin_BS"/>
</dbReference>
<organism evidence="12 13">
    <name type="scientific">Mycolicibacterium holsaticum</name>
    <dbReference type="NCBI Taxonomy" id="152142"/>
    <lineage>
        <taxon>Bacteria</taxon>
        <taxon>Bacillati</taxon>
        <taxon>Actinomycetota</taxon>
        <taxon>Actinomycetes</taxon>
        <taxon>Mycobacteriales</taxon>
        <taxon>Mycobacteriaceae</taxon>
        <taxon>Mycolicibacterium</taxon>
    </lineage>
</organism>
<dbReference type="PANTHER" id="PTHR18866:SF126">
    <property type="entry name" value="BIOTIN CARBOXYLASE"/>
    <property type="match status" value="1"/>
</dbReference>
<dbReference type="GO" id="GO:0046872">
    <property type="term" value="F:metal ion binding"/>
    <property type="evidence" value="ECO:0007669"/>
    <property type="project" value="InterPro"/>
</dbReference>
<dbReference type="InterPro" id="IPR005481">
    <property type="entry name" value="BC-like_N"/>
</dbReference>
<gene>
    <name evidence="12" type="ORF">BHQ17_20700</name>
</gene>
<dbReference type="InterPro" id="IPR011054">
    <property type="entry name" value="Rudment_hybrid_motif"/>
</dbReference>
<dbReference type="InterPro" id="IPR011764">
    <property type="entry name" value="Biotin_carboxylation_dom"/>
</dbReference>
<dbReference type="FunFam" id="2.40.50.100:FF:000003">
    <property type="entry name" value="Acetyl-CoA carboxylase biotin carboxyl carrier protein"/>
    <property type="match status" value="1"/>
</dbReference>
<dbReference type="FunFam" id="3.30.1490.20:FF:000003">
    <property type="entry name" value="acetyl-CoA carboxylase isoform X1"/>
    <property type="match status" value="1"/>
</dbReference>
<dbReference type="Gene3D" id="3.30.470.20">
    <property type="entry name" value="ATP-grasp fold, B domain"/>
    <property type="match status" value="1"/>
</dbReference>
<dbReference type="EMBL" id="MIGZ01000147">
    <property type="protein sequence ID" value="ODQ86377.1"/>
    <property type="molecule type" value="Genomic_DNA"/>
</dbReference>
<dbReference type="SUPFAM" id="SSF51230">
    <property type="entry name" value="Single hybrid motif"/>
    <property type="match status" value="1"/>
</dbReference>
<evidence type="ECO:0000259" key="11">
    <source>
        <dbReference type="PROSITE" id="PS50979"/>
    </source>
</evidence>
<dbReference type="Pfam" id="PF02785">
    <property type="entry name" value="Biotin_carb_C"/>
    <property type="match status" value="1"/>
</dbReference>
<dbReference type="PROSITE" id="PS00867">
    <property type="entry name" value="CPSASE_2"/>
    <property type="match status" value="1"/>
</dbReference>
<keyword evidence="3" id="KW-0436">Ligase</keyword>
<dbReference type="SUPFAM" id="SSF56059">
    <property type="entry name" value="Glutathione synthetase ATP-binding domain-like"/>
    <property type="match status" value="1"/>
</dbReference>
<dbReference type="PROSITE" id="PS00188">
    <property type="entry name" value="BIOTIN"/>
    <property type="match status" value="1"/>
</dbReference>
<evidence type="ECO:0000259" key="10">
    <source>
        <dbReference type="PROSITE" id="PS50975"/>
    </source>
</evidence>
<comment type="cofactor">
    <cofactor evidence="1">
        <name>biotin</name>
        <dbReference type="ChEBI" id="CHEBI:57586"/>
    </cofactor>
</comment>
<keyword evidence="4 8" id="KW-0547">Nucleotide-binding</keyword>
<evidence type="ECO:0000256" key="8">
    <source>
        <dbReference type="PROSITE-ProRule" id="PRU00409"/>
    </source>
</evidence>
<comment type="catalytic activity">
    <reaction evidence="7">
        <text>N(6)-biotinyl-L-lysyl-[protein] + hydrogencarbonate + ATP = N(6)-carboxybiotinyl-L-lysyl-[protein] + ADP + phosphate + H(+)</text>
        <dbReference type="Rhea" id="RHEA:13501"/>
        <dbReference type="Rhea" id="RHEA-COMP:10505"/>
        <dbReference type="Rhea" id="RHEA-COMP:10506"/>
        <dbReference type="ChEBI" id="CHEBI:15378"/>
        <dbReference type="ChEBI" id="CHEBI:17544"/>
        <dbReference type="ChEBI" id="CHEBI:30616"/>
        <dbReference type="ChEBI" id="CHEBI:43474"/>
        <dbReference type="ChEBI" id="CHEBI:83144"/>
        <dbReference type="ChEBI" id="CHEBI:83145"/>
        <dbReference type="ChEBI" id="CHEBI:456216"/>
        <dbReference type="EC" id="6.3.4.14"/>
    </reaction>
    <physiologicalReaction direction="left-to-right" evidence="7">
        <dbReference type="Rhea" id="RHEA:13502"/>
    </physiologicalReaction>
</comment>
<evidence type="ECO:0000256" key="3">
    <source>
        <dbReference type="ARBA" id="ARBA00022598"/>
    </source>
</evidence>
<evidence type="ECO:0000313" key="12">
    <source>
        <dbReference type="EMBL" id="ODQ86377.1"/>
    </source>
</evidence>
<keyword evidence="5 8" id="KW-0067">ATP-binding</keyword>
<dbReference type="InterPro" id="IPR011761">
    <property type="entry name" value="ATP-grasp"/>
</dbReference>
<keyword evidence="6" id="KW-0092">Biotin</keyword>
<dbReference type="Proteomes" id="UP000094243">
    <property type="component" value="Unassembled WGS sequence"/>
</dbReference>
<dbReference type="EC" id="6.3.4.14" evidence="2"/>
<evidence type="ECO:0000259" key="9">
    <source>
        <dbReference type="PROSITE" id="PS50968"/>
    </source>
</evidence>
<accession>A0A1E3RAE4</accession>
<dbReference type="SUPFAM" id="SSF51246">
    <property type="entry name" value="Rudiment single hybrid motif"/>
    <property type="match status" value="1"/>
</dbReference>
<dbReference type="InterPro" id="IPR000089">
    <property type="entry name" value="Biotin_lipoyl"/>
</dbReference>
<name>A0A1E3RAE4_9MYCO</name>
<dbReference type="GO" id="GO:0005524">
    <property type="term" value="F:ATP binding"/>
    <property type="evidence" value="ECO:0007669"/>
    <property type="project" value="UniProtKB-UniRule"/>
</dbReference>
<keyword evidence="13" id="KW-1185">Reference proteome</keyword>
<dbReference type="PROSITE" id="PS50975">
    <property type="entry name" value="ATP_GRASP"/>
    <property type="match status" value="1"/>
</dbReference>
<evidence type="ECO:0000256" key="1">
    <source>
        <dbReference type="ARBA" id="ARBA00001953"/>
    </source>
</evidence>
<dbReference type="GO" id="GO:0004075">
    <property type="term" value="F:biotin carboxylase activity"/>
    <property type="evidence" value="ECO:0007669"/>
    <property type="project" value="UniProtKB-EC"/>
</dbReference>
<dbReference type="Gene3D" id="2.40.50.100">
    <property type="match status" value="1"/>
</dbReference>
<dbReference type="Pfam" id="PF02786">
    <property type="entry name" value="CPSase_L_D2"/>
    <property type="match status" value="1"/>
</dbReference>
<dbReference type="Pfam" id="PF00364">
    <property type="entry name" value="Biotin_lipoyl"/>
    <property type="match status" value="1"/>
</dbReference>
<dbReference type="InterPro" id="IPR005479">
    <property type="entry name" value="CPAse_ATP-bd"/>
</dbReference>
<dbReference type="InterPro" id="IPR016185">
    <property type="entry name" value="PreATP-grasp_dom_sf"/>
</dbReference>
<evidence type="ECO:0000313" key="13">
    <source>
        <dbReference type="Proteomes" id="UP000094243"/>
    </source>
</evidence>
<dbReference type="Pfam" id="PF00289">
    <property type="entry name" value="Biotin_carb_N"/>
    <property type="match status" value="1"/>
</dbReference>
<protein>
    <recommendedName>
        <fullName evidence="2">biotin carboxylase</fullName>
        <ecNumber evidence="2">6.3.4.14</ecNumber>
    </recommendedName>
</protein>